<protein>
    <recommendedName>
        <fullName evidence="3">Transposase</fullName>
    </recommendedName>
</protein>
<evidence type="ECO:0000313" key="1">
    <source>
        <dbReference type="EMBL" id="MEC0229600.1"/>
    </source>
</evidence>
<dbReference type="RefSeq" id="WP_326073644.1">
    <property type="nucleotide sequence ID" value="NZ_JARLKY010000053.1"/>
</dbReference>
<comment type="caution">
    <text evidence="1">The sequence shown here is derived from an EMBL/GenBank/DDBJ whole genome shotgun (WGS) entry which is preliminary data.</text>
</comment>
<evidence type="ECO:0000313" key="2">
    <source>
        <dbReference type="Proteomes" id="UP001338137"/>
    </source>
</evidence>
<gene>
    <name evidence="1" type="ORF">P4I72_20950</name>
</gene>
<organism evidence="1 2">
    <name type="scientific">Paenibacillus alba</name>
    <dbReference type="NCBI Taxonomy" id="1197127"/>
    <lineage>
        <taxon>Bacteria</taxon>
        <taxon>Bacillati</taxon>
        <taxon>Bacillota</taxon>
        <taxon>Bacilli</taxon>
        <taxon>Bacillales</taxon>
        <taxon>Paenibacillaceae</taxon>
        <taxon>Paenibacillus</taxon>
    </lineage>
</organism>
<evidence type="ECO:0008006" key="3">
    <source>
        <dbReference type="Google" id="ProtNLM"/>
    </source>
</evidence>
<sequence>NCAGIFIFFSRKFRKSLKNLHKRRNLIVAAIPRAKKMYNCRFRESRASLNPNQKSKKAVPQVGLTTYGTAPLLLVA</sequence>
<dbReference type="Proteomes" id="UP001338137">
    <property type="component" value="Unassembled WGS sequence"/>
</dbReference>
<name>A0ABU6G7I2_9BACL</name>
<keyword evidence="2" id="KW-1185">Reference proteome</keyword>
<accession>A0ABU6G7I2</accession>
<proteinExistence type="predicted"/>
<dbReference type="EMBL" id="JARLKY010000053">
    <property type="protein sequence ID" value="MEC0229600.1"/>
    <property type="molecule type" value="Genomic_DNA"/>
</dbReference>
<feature type="non-terminal residue" evidence="1">
    <location>
        <position position="1"/>
    </location>
</feature>
<reference evidence="1 2" key="1">
    <citation type="submission" date="2023-03" db="EMBL/GenBank/DDBJ databases">
        <title>Bacillus Genome Sequencing.</title>
        <authorList>
            <person name="Dunlap C."/>
        </authorList>
    </citation>
    <scope>NUCLEOTIDE SEQUENCE [LARGE SCALE GENOMIC DNA]</scope>
    <source>
        <strain evidence="1 2">BD-533</strain>
    </source>
</reference>